<dbReference type="Proteomes" id="UP000184375">
    <property type="component" value="Unassembled WGS sequence"/>
</dbReference>
<accession>A0A1M7GYL0</accession>
<dbReference type="GO" id="GO:0046047">
    <property type="term" value="P:TTP catabolic process"/>
    <property type="evidence" value="ECO:0007669"/>
    <property type="project" value="TreeGrafter"/>
</dbReference>
<dbReference type="InterPro" id="IPR004518">
    <property type="entry name" value="MazG-like_dom"/>
</dbReference>
<dbReference type="RefSeq" id="WP_244269723.1">
    <property type="nucleotide sequence ID" value="NZ_FRCR01000002.1"/>
</dbReference>
<dbReference type="GO" id="GO:0006203">
    <property type="term" value="P:dGTP catabolic process"/>
    <property type="evidence" value="ECO:0007669"/>
    <property type="project" value="TreeGrafter"/>
</dbReference>
<dbReference type="GO" id="GO:0006950">
    <property type="term" value="P:response to stress"/>
    <property type="evidence" value="ECO:0007669"/>
    <property type="project" value="UniProtKB-ARBA"/>
</dbReference>
<dbReference type="Gene3D" id="1.10.287.1080">
    <property type="entry name" value="MazG-like"/>
    <property type="match status" value="2"/>
</dbReference>
<dbReference type="GO" id="GO:0046081">
    <property type="term" value="P:dUTP catabolic process"/>
    <property type="evidence" value="ECO:0007669"/>
    <property type="project" value="TreeGrafter"/>
</dbReference>
<protein>
    <submittedName>
        <fullName evidence="2">Tetrapyrrole methylase family protein / MazG family protein</fullName>
    </submittedName>
</protein>
<dbReference type="FunFam" id="1.10.287.1080:FF:000003">
    <property type="entry name" value="Nucleoside triphosphate pyrophosphohydrolase"/>
    <property type="match status" value="1"/>
</dbReference>
<keyword evidence="2" id="KW-0808">Transferase</keyword>
<dbReference type="GO" id="GO:0008168">
    <property type="term" value="F:methyltransferase activity"/>
    <property type="evidence" value="ECO:0007669"/>
    <property type="project" value="UniProtKB-KW"/>
</dbReference>
<dbReference type="GO" id="GO:0047429">
    <property type="term" value="F:nucleoside triphosphate diphosphatase activity"/>
    <property type="evidence" value="ECO:0007669"/>
    <property type="project" value="InterPro"/>
</dbReference>
<dbReference type="PANTHER" id="PTHR30522:SF0">
    <property type="entry name" value="NUCLEOSIDE TRIPHOSPHATE PYROPHOSPHOHYDROLASE"/>
    <property type="match status" value="1"/>
</dbReference>
<evidence type="ECO:0000313" key="2">
    <source>
        <dbReference type="EMBL" id="SHM21484.1"/>
    </source>
</evidence>
<dbReference type="CDD" id="cd11529">
    <property type="entry name" value="NTP-PPase_MazG_Cterm"/>
    <property type="match status" value="1"/>
</dbReference>
<keyword evidence="3" id="KW-1185">Reference proteome</keyword>
<feature type="domain" description="NTP pyrophosphohydrolase MazG-like" evidence="1">
    <location>
        <begin position="31"/>
        <end position="104"/>
    </location>
</feature>
<evidence type="ECO:0000313" key="3">
    <source>
        <dbReference type="Proteomes" id="UP000184375"/>
    </source>
</evidence>
<dbReference type="FunFam" id="1.10.287.1080:FF:000001">
    <property type="entry name" value="Nucleoside triphosphate pyrophosphohydrolase"/>
    <property type="match status" value="1"/>
</dbReference>
<evidence type="ECO:0000259" key="1">
    <source>
        <dbReference type="Pfam" id="PF03819"/>
    </source>
</evidence>
<gene>
    <name evidence="2" type="ORF">SAMN05660826_00521</name>
</gene>
<reference evidence="3" key="1">
    <citation type="submission" date="2016-11" db="EMBL/GenBank/DDBJ databases">
        <authorList>
            <person name="Varghese N."/>
            <person name="Submissions S."/>
        </authorList>
    </citation>
    <scope>NUCLEOTIDE SEQUENCE [LARGE SCALE GENOMIC DNA]</scope>
    <source>
        <strain evidence="3">DSM 18802</strain>
    </source>
</reference>
<dbReference type="InterPro" id="IPR011551">
    <property type="entry name" value="NTP_PyrPHydrolase_MazG"/>
</dbReference>
<dbReference type="InterPro" id="IPR048011">
    <property type="entry name" value="NTP-PPase_MazG-like_C"/>
</dbReference>
<dbReference type="NCBIfam" id="TIGR00444">
    <property type="entry name" value="mazG"/>
    <property type="match status" value="1"/>
</dbReference>
<proteinExistence type="predicted"/>
<dbReference type="GO" id="GO:0046052">
    <property type="term" value="P:UTP catabolic process"/>
    <property type="evidence" value="ECO:0007669"/>
    <property type="project" value="TreeGrafter"/>
</dbReference>
<dbReference type="AlphaFoldDB" id="A0A1M7GYL0"/>
<dbReference type="GO" id="GO:0032259">
    <property type="term" value="P:methylation"/>
    <property type="evidence" value="ECO:0007669"/>
    <property type="project" value="UniProtKB-KW"/>
</dbReference>
<sequence length="265" mass="30758">MISTSSYSIRDLVDIMAKLRGENGCPWDKAQTPETLKQFLLEETFEVIDAIDKSDPKELSEELGDLLLQIVFLSRIGEERGEFKFNDVVQIICEKMIRRHPHIFGEKRLESAEEVLKHWEEIKKEEKEVGSYAETMDKIPESFPALMRAYKVQEKAARVGFDWENVDGALGKVYEELNELKEVYKGIDRGKIMEEIGDLLFAMVNVARFLGVNPELALRGATNKFIRRFKYVEEEASKMGKKLQEMTLKDMDRLWDKGKIQEKKL</sequence>
<dbReference type="CDD" id="cd11528">
    <property type="entry name" value="NTP-PPase_MazG_Nterm"/>
    <property type="match status" value="1"/>
</dbReference>
<keyword evidence="2" id="KW-0489">Methyltransferase</keyword>
<dbReference type="PANTHER" id="PTHR30522">
    <property type="entry name" value="NUCLEOSIDE TRIPHOSPHATE PYROPHOSPHOHYDROLASE"/>
    <property type="match status" value="1"/>
</dbReference>
<dbReference type="STRING" id="447595.SAMN05660826_00521"/>
<dbReference type="EMBL" id="FRCR01000002">
    <property type="protein sequence ID" value="SHM21484.1"/>
    <property type="molecule type" value="Genomic_DNA"/>
</dbReference>
<organism evidence="2 3">
    <name type="scientific">Caldanaerovirga acetigignens</name>
    <dbReference type="NCBI Taxonomy" id="447595"/>
    <lineage>
        <taxon>Bacteria</taxon>
        <taxon>Bacillati</taxon>
        <taxon>Bacillota</taxon>
        <taxon>Clostridia</taxon>
        <taxon>Thermosediminibacterales</taxon>
        <taxon>Thermosediminibacteraceae</taxon>
        <taxon>Caldanaerovirga</taxon>
    </lineage>
</organism>
<dbReference type="NCBIfam" id="NF007113">
    <property type="entry name" value="PRK09562.1"/>
    <property type="match status" value="1"/>
</dbReference>
<dbReference type="Pfam" id="PF03819">
    <property type="entry name" value="MazG"/>
    <property type="match status" value="2"/>
</dbReference>
<dbReference type="GO" id="GO:0046076">
    <property type="term" value="P:dTTP catabolic process"/>
    <property type="evidence" value="ECO:0007669"/>
    <property type="project" value="TreeGrafter"/>
</dbReference>
<name>A0A1M7GYL0_9FIRM</name>
<dbReference type="SUPFAM" id="SSF101386">
    <property type="entry name" value="all-alpha NTP pyrophosphatases"/>
    <property type="match status" value="2"/>
</dbReference>
<dbReference type="InterPro" id="IPR048015">
    <property type="entry name" value="NTP-PPase_MazG-like_N"/>
</dbReference>
<dbReference type="GO" id="GO:0046061">
    <property type="term" value="P:dATP catabolic process"/>
    <property type="evidence" value="ECO:0007669"/>
    <property type="project" value="TreeGrafter"/>
</dbReference>
<feature type="domain" description="NTP pyrophosphohydrolase MazG-like" evidence="1">
    <location>
        <begin position="173"/>
        <end position="232"/>
    </location>
</feature>